<feature type="transmembrane region" description="Helical" evidence="2">
    <location>
        <begin position="12"/>
        <end position="33"/>
    </location>
</feature>
<sequence>MSSEIPRIQRVISILWPSFLTSGLATILFFTLFDPVHLLAGTALAELSRLGAYSIGFFCFWGLTILTSGLTCYFSQPCDDNRRRTRGRQDDSLGSAL</sequence>
<dbReference type="AlphaFoldDB" id="A0A426QJB7"/>
<dbReference type="RefSeq" id="WP_125181145.1">
    <property type="nucleotide sequence ID" value="NZ_QZMU01000001.1"/>
</dbReference>
<evidence type="ECO:0000313" key="4">
    <source>
        <dbReference type="Proteomes" id="UP000287798"/>
    </source>
</evidence>
<name>A0A426QJB7_9GAMM</name>
<feature type="transmembrane region" description="Helical" evidence="2">
    <location>
        <begin position="53"/>
        <end position="74"/>
    </location>
</feature>
<evidence type="ECO:0000256" key="2">
    <source>
        <dbReference type="SAM" id="Phobius"/>
    </source>
</evidence>
<evidence type="ECO:0000256" key="1">
    <source>
        <dbReference type="SAM" id="MobiDB-lite"/>
    </source>
</evidence>
<dbReference type="Proteomes" id="UP000287798">
    <property type="component" value="Unassembled WGS sequence"/>
</dbReference>
<keyword evidence="2" id="KW-1133">Transmembrane helix</keyword>
<keyword evidence="4" id="KW-1185">Reference proteome</keyword>
<feature type="compositionally biased region" description="Basic and acidic residues" evidence="1">
    <location>
        <begin position="79"/>
        <end position="91"/>
    </location>
</feature>
<gene>
    <name evidence="3" type="ORF">D6C00_07500</name>
</gene>
<dbReference type="OrthoDB" id="6197657at2"/>
<reference evidence="3 4" key="1">
    <citation type="journal article" date="2010" name="Int. J. Syst. Evol. Microbiol.">
        <title>Thiohalobacter thiocyanaticus gen. nov., sp. nov., a moderately halophilic, sulfur-oxidizing gammaproteobacterium from hypersaline lakes, that utilizes thiocyanate.</title>
        <authorList>
            <person name="Sorokin D.Y."/>
            <person name="Kovaleva O.L."/>
            <person name="Tourova T.P."/>
            <person name="Muyzer G."/>
        </authorList>
    </citation>
    <scope>NUCLEOTIDE SEQUENCE [LARGE SCALE GENOMIC DNA]</scope>
    <source>
        <strain evidence="3 4">Hrh1</strain>
    </source>
</reference>
<feature type="region of interest" description="Disordered" evidence="1">
    <location>
        <begin position="77"/>
        <end position="97"/>
    </location>
</feature>
<evidence type="ECO:0000313" key="3">
    <source>
        <dbReference type="EMBL" id="RRQ21806.1"/>
    </source>
</evidence>
<proteinExistence type="predicted"/>
<keyword evidence="2" id="KW-0472">Membrane</keyword>
<protein>
    <submittedName>
        <fullName evidence="3">Uncharacterized protein</fullName>
    </submittedName>
</protein>
<accession>A0A426QJB7</accession>
<dbReference type="EMBL" id="QZMU01000001">
    <property type="protein sequence ID" value="RRQ21806.1"/>
    <property type="molecule type" value="Genomic_DNA"/>
</dbReference>
<keyword evidence="2" id="KW-0812">Transmembrane</keyword>
<comment type="caution">
    <text evidence="3">The sequence shown here is derived from an EMBL/GenBank/DDBJ whole genome shotgun (WGS) entry which is preliminary data.</text>
</comment>
<organism evidence="3 4">
    <name type="scientific">Thiohalobacter thiocyanaticus</name>
    <dbReference type="NCBI Taxonomy" id="585455"/>
    <lineage>
        <taxon>Bacteria</taxon>
        <taxon>Pseudomonadati</taxon>
        <taxon>Pseudomonadota</taxon>
        <taxon>Gammaproteobacteria</taxon>
        <taxon>Thiohalobacterales</taxon>
        <taxon>Thiohalobacteraceae</taxon>
        <taxon>Thiohalobacter</taxon>
    </lineage>
</organism>